<evidence type="ECO:0008006" key="3">
    <source>
        <dbReference type="Google" id="ProtNLM"/>
    </source>
</evidence>
<protein>
    <recommendedName>
        <fullName evidence="3">26 kDa periplasmic immunogenic protein</fullName>
    </recommendedName>
</protein>
<gene>
    <name evidence="1" type="ORF">GCM10007049_20260</name>
</gene>
<keyword evidence="2" id="KW-1185">Reference proteome</keyword>
<evidence type="ECO:0000313" key="1">
    <source>
        <dbReference type="EMBL" id="GGZ27373.1"/>
    </source>
</evidence>
<name>A0A918PYG8_9BACT</name>
<comment type="caution">
    <text evidence="1">The sequence shown here is derived from an EMBL/GenBank/DDBJ whole genome shotgun (WGS) entry which is preliminary data.</text>
</comment>
<sequence length="220" mass="24701">MAQDSKEKNTIQVNGFSEIAIIPDEAIINISAIKKAMTASEATKMLNQQVEDIQKQINKSKLKDYKLTTDNYQVNINRIYTKGTSKDSGYVARQNVKIKISNPEVDLVKAVQVLGENEEITFNVQFGISEEKTKSYKETLLQSAIKDARYKAELIASTMDLGPIKVSNITYSSGGSFDFPRPQMEYRMMKAEAADAAPSFNPEEQKLTDNIMVVFSYDQD</sequence>
<dbReference type="AlphaFoldDB" id="A0A918PYG8"/>
<reference evidence="1" key="1">
    <citation type="journal article" date="2014" name="Int. J. Syst. Evol. Microbiol.">
        <title>Complete genome sequence of Corynebacterium casei LMG S-19264T (=DSM 44701T), isolated from a smear-ripened cheese.</title>
        <authorList>
            <consortium name="US DOE Joint Genome Institute (JGI-PGF)"/>
            <person name="Walter F."/>
            <person name="Albersmeier A."/>
            <person name="Kalinowski J."/>
            <person name="Ruckert C."/>
        </authorList>
    </citation>
    <scope>NUCLEOTIDE SEQUENCE</scope>
    <source>
        <strain evidence="1">KCTC 12368</strain>
    </source>
</reference>
<dbReference type="Gene3D" id="3.30.70.2970">
    <property type="entry name" value="Protein of unknown function (DUF541), domain 2"/>
    <property type="match status" value="1"/>
</dbReference>
<dbReference type="InterPro" id="IPR007497">
    <property type="entry name" value="SIMPL/DUF541"/>
</dbReference>
<dbReference type="InterPro" id="IPR052022">
    <property type="entry name" value="26kDa_periplasmic_antigen"/>
</dbReference>
<organism evidence="1 2">
    <name type="scientific">Echinicola pacifica</name>
    <dbReference type="NCBI Taxonomy" id="346377"/>
    <lineage>
        <taxon>Bacteria</taxon>
        <taxon>Pseudomonadati</taxon>
        <taxon>Bacteroidota</taxon>
        <taxon>Cytophagia</taxon>
        <taxon>Cytophagales</taxon>
        <taxon>Cyclobacteriaceae</taxon>
        <taxon>Echinicola</taxon>
    </lineage>
</organism>
<dbReference type="PANTHER" id="PTHR34387">
    <property type="entry name" value="SLR1258 PROTEIN"/>
    <property type="match status" value="1"/>
</dbReference>
<dbReference type="Gene3D" id="3.30.110.170">
    <property type="entry name" value="Protein of unknown function (DUF541), domain 1"/>
    <property type="match status" value="1"/>
</dbReference>
<evidence type="ECO:0000313" key="2">
    <source>
        <dbReference type="Proteomes" id="UP000619457"/>
    </source>
</evidence>
<accession>A0A918PYG8</accession>
<dbReference type="Proteomes" id="UP000619457">
    <property type="component" value="Unassembled WGS sequence"/>
</dbReference>
<dbReference type="EMBL" id="BMWX01000003">
    <property type="protein sequence ID" value="GGZ27373.1"/>
    <property type="molecule type" value="Genomic_DNA"/>
</dbReference>
<reference evidence="1" key="2">
    <citation type="submission" date="2020-09" db="EMBL/GenBank/DDBJ databases">
        <authorList>
            <person name="Sun Q."/>
            <person name="Kim S."/>
        </authorList>
    </citation>
    <scope>NUCLEOTIDE SEQUENCE</scope>
    <source>
        <strain evidence="1">KCTC 12368</strain>
    </source>
</reference>
<dbReference type="GO" id="GO:0006974">
    <property type="term" value="P:DNA damage response"/>
    <property type="evidence" value="ECO:0007669"/>
    <property type="project" value="TreeGrafter"/>
</dbReference>
<dbReference type="Pfam" id="PF04402">
    <property type="entry name" value="SIMPL"/>
    <property type="match status" value="1"/>
</dbReference>
<proteinExistence type="predicted"/>
<dbReference type="PANTHER" id="PTHR34387:SF2">
    <property type="entry name" value="SLR1258 PROTEIN"/>
    <property type="match status" value="1"/>
</dbReference>